<dbReference type="AlphaFoldDB" id="A0A556TPQ3"/>
<dbReference type="EMBL" id="VCAZ01000009">
    <property type="protein sequence ID" value="TSK31482.1"/>
    <property type="molecule type" value="Genomic_DNA"/>
</dbReference>
<feature type="chain" id="PRO_5021715382" description="Secreted protein" evidence="2">
    <location>
        <begin position="24"/>
        <end position="134"/>
    </location>
</feature>
<keyword evidence="2" id="KW-0732">Signal</keyword>
<evidence type="ECO:0000313" key="4">
    <source>
        <dbReference type="Proteomes" id="UP000319801"/>
    </source>
</evidence>
<evidence type="ECO:0000313" key="3">
    <source>
        <dbReference type="EMBL" id="TSK31482.1"/>
    </source>
</evidence>
<reference evidence="3 4" key="1">
    <citation type="journal article" date="2019" name="Genome Biol. Evol.">
        <title>Whole-Genome Sequencing of the Giant Devil Catfish, Bagarius yarrelli.</title>
        <authorList>
            <person name="Jiang W."/>
            <person name="Lv Y."/>
            <person name="Cheng L."/>
            <person name="Yang K."/>
            <person name="Chao B."/>
            <person name="Wang X."/>
            <person name="Li Y."/>
            <person name="Pan X."/>
            <person name="You X."/>
            <person name="Zhang Y."/>
            <person name="Yang J."/>
            <person name="Li J."/>
            <person name="Zhang X."/>
            <person name="Liu S."/>
            <person name="Sun C."/>
            <person name="Yang J."/>
            <person name="Shi Q."/>
        </authorList>
    </citation>
    <scope>NUCLEOTIDE SEQUENCE [LARGE SCALE GENOMIC DNA]</scope>
    <source>
        <strain evidence="3">JWS20170419001</strain>
        <tissue evidence="3">Muscle</tissue>
    </source>
</reference>
<evidence type="ECO:0008006" key="5">
    <source>
        <dbReference type="Google" id="ProtNLM"/>
    </source>
</evidence>
<accession>A0A556TPQ3</accession>
<sequence length="134" mass="14558">MFSNVVFMFYFVAVPCCPIDLQSLPNGQDRKCISGNSLCMIDMRASSAVQMFFLAPERTTGKNGPGDEVLQTSAPRALLSLTACQATAWTEIRPRTIVKRVRGEKESTNENGALWIRFHGAGGPDTGSEPGNSE</sequence>
<organism evidence="3 4">
    <name type="scientific">Bagarius yarrelli</name>
    <name type="common">Goonch</name>
    <name type="synonym">Bagrus yarrelli</name>
    <dbReference type="NCBI Taxonomy" id="175774"/>
    <lineage>
        <taxon>Eukaryota</taxon>
        <taxon>Metazoa</taxon>
        <taxon>Chordata</taxon>
        <taxon>Craniata</taxon>
        <taxon>Vertebrata</taxon>
        <taxon>Euteleostomi</taxon>
        <taxon>Actinopterygii</taxon>
        <taxon>Neopterygii</taxon>
        <taxon>Teleostei</taxon>
        <taxon>Ostariophysi</taxon>
        <taxon>Siluriformes</taxon>
        <taxon>Sisoridae</taxon>
        <taxon>Sisorinae</taxon>
        <taxon>Bagarius</taxon>
    </lineage>
</organism>
<proteinExistence type="predicted"/>
<feature type="region of interest" description="Disordered" evidence="1">
    <location>
        <begin position="112"/>
        <end position="134"/>
    </location>
</feature>
<comment type="caution">
    <text evidence="3">The sequence shown here is derived from an EMBL/GenBank/DDBJ whole genome shotgun (WGS) entry which is preliminary data.</text>
</comment>
<gene>
    <name evidence="3" type="ORF">Baya_3592</name>
</gene>
<dbReference type="Proteomes" id="UP000319801">
    <property type="component" value="Unassembled WGS sequence"/>
</dbReference>
<protein>
    <recommendedName>
        <fullName evidence="5">Secreted protein</fullName>
    </recommendedName>
</protein>
<evidence type="ECO:0000256" key="2">
    <source>
        <dbReference type="SAM" id="SignalP"/>
    </source>
</evidence>
<feature type="signal peptide" evidence="2">
    <location>
        <begin position="1"/>
        <end position="23"/>
    </location>
</feature>
<evidence type="ECO:0000256" key="1">
    <source>
        <dbReference type="SAM" id="MobiDB-lite"/>
    </source>
</evidence>
<name>A0A556TPQ3_BAGYA</name>
<keyword evidence="4" id="KW-1185">Reference proteome</keyword>